<dbReference type="SUPFAM" id="SSF52317">
    <property type="entry name" value="Class I glutamine amidotransferase-like"/>
    <property type="match status" value="1"/>
</dbReference>
<dbReference type="UniPathway" id="UPA00070">
    <property type="reaction ID" value="UER00115"/>
</dbReference>
<comment type="pathway">
    <text evidence="2 13">Amino-acid biosynthesis; L-arginine biosynthesis; carbamoyl phosphate from bicarbonate: step 1/1.</text>
</comment>
<keyword evidence="7 13" id="KW-0547">Nucleotide-binding</keyword>
<feature type="binding site" evidence="13">
    <location>
        <position position="296"/>
    </location>
    <ligand>
        <name>L-glutamine</name>
        <dbReference type="ChEBI" id="CHEBI:58359"/>
    </ligand>
</feature>
<evidence type="ECO:0000256" key="12">
    <source>
        <dbReference type="ARBA" id="ARBA00049285"/>
    </source>
</evidence>
<comment type="pathway">
    <text evidence="1 13">Pyrimidine metabolism; UMP biosynthesis via de novo pathway; (S)-dihydroorotate from bicarbonate: step 1/3.</text>
</comment>
<keyword evidence="8 13" id="KW-0067">ATP-binding</keyword>
<evidence type="ECO:0000256" key="13">
    <source>
        <dbReference type="HAMAP-Rule" id="MF_01209"/>
    </source>
</evidence>
<feature type="binding site" evidence="13">
    <location>
        <position position="47"/>
    </location>
    <ligand>
        <name>L-glutamine</name>
        <dbReference type="ChEBI" id="CHEBI:58359"/>
    </ligand>
</feature>
<proteinExistence type="inferred from homology"/>
<dbReference type="OrthoDB" id="7675at2157"/>
<feature type="binding site" evidence="13">
    <location>
        <position position="255"/>
    </location>
    <ligand>
        <name>L-glutamine</name>
        <dbReference type="ChEBI" id="CHEBI:58359"/>
    </ligand>
</feature>
<comment type="function">
    <text evidence="13">Small subunit of the glutamine-dependent carbamoyl phosphate synthetase (CPSase). CPSase catalyzes the formation of carbamoyl phosphate from the ammonia moiety of glutamine, carbonate, and phosphate donated by ATP, constituting the first step of 2 biosynthetic pathways, one leading to arginine and/or urea and the other to pyrimidine nucleotides. The small subunit (glutamine amidotransferase) binds and cleaves glutamine to supply the large subunit with the substrate ammonia.</text>
</comment>
<evidence type="ECO:0000256" key="1">
    <source>
        <dbReference type="ARBA" id="ARBA00004812"/>
    </source>
</evidence>
<dbReference type="NCBIfam" id="NF009475">
    <property type="entry name" value="PRK12838.1"/>
    <property type="match status" value="1"/>
</dbReference>
<feature type="binding site" evidence="13">
    <location>
        <position position="293"/>
    </location>
    <ligand>
        <name>L-glutamine</name>
        <dbReference type="ChEBI" id="CHEBI:58359"/>
    </ligand>
</feature>
<feature type="binding site" evidence="13">
    <location>
        <position position="252"/>
    </location>
    <ligand>
        <name>L-glutamine</name>
        <dbReference type="ChEBI" id="CHEBI:58359"/>
    </ligand>
</feature>
<dbReference type="InterPro" id="IPR029062">
    <property type="entry name" value="Class_I_gatase-like"/>
</dbReference>
<evidence type="ECO:0000256" key="8">
    <source>
        <dbReference type="ARBA" id="ARBA00022840"/>
    </source>
</evidence>
<name>A0A2A2H4V0_METBR</name>
<dbReference type="GO" id="GO:0004088">
    <property type="term" value="F:carbamoyl-phosphate synthase (glutamine-hydrolyzing) activity"/>
    <property type="evidence" value="ECO:0007669"/>
    <property type="project" value="UniProtKB-UniRule"/>
</dbReference>
<dbReference type="PRINTS" id="PR00097">
    <property type="entry name" value="ANTSNTHASEII"/>
</dbReference>
<keyword evidence="5 13" id="KW-0436">Ligase</keyword>
<feature type="active site" evidence="13">
    <location>
        <position position="336"/>
    </location>
</feature>
<dbReference type="InterPro" id="IPR006274">
    <property type="entry name" value="CarbamoylP_synth_ssu"/>
</dbReference>
<evidence type="ECO:0000256" key="11">
    <source>
        <dbReference type="ARBA" id="ARBA00048816"/>
    </source>
</evidence>
<dbReference type="GO" id="GO:0005524">
    <property type="term" value="F:ATP binding"/>
    <property type="evidence" value="ECO:0007669"/>
    <property type="project" value="UniProtKB-UniRule"/>
</dbReference>
<dbReference type="SMART" id="SM01097">
    <property type="entry name" value="CPSase_sm_chain"/>
    <property type="match status" value="1"/>
</dbReference>
<organism evidence="15 16">
    <name type="scientific">Methanobacterium bryantii</name>
    <dbReference type="NCBI Taxonomy" id="2161"/>
    <lineage>
        <taxon>Archaea</taxon>
        <taxon>Methanobacteriati</taxon>
        <taxon>Methanobacteriota</taxon>
        <taxon>Methanomada group</taxon>
        <taxon>Methanobacteria</taxon>
        <taxon>Methanobacteriales</taxon>
        <taxon>Methanobacteriaceae</taxon>
        <taxon>Methanobacterium</taxon>
    </lineage>
</organism>
<evidence type="ECO:0000256" key="5">
    <source>
        <dbReference type="ARBA" id="ARBA00022598"/>
    </source>
</evidence>
<dbReference type="Pfam" id="PF00117">
    <property type="entry name" value="GATase"/>
    <property type="match status" value="1"/>
</dbReference>
<feature type="binding site" evidence="13">
    <location>
        <position position="224"/>
    </location>
    <ligand>
        <name>L-glutamine</name>
        <dbReference type="ChEBI" id="CHEBI:58359"/>
    </ligand>
</feature>
<dbReference type="GO" id="GO:0044205">
    <property type="term" value="P:'de novo' UMP biosynthetic process"/>
    <property type="evidence" value="ECO:0007669"/>
    <property type="project" value="UniProtKB-UniRule"/>
</dbReference>
<comment type="catalytic activity">
    <reaction evidence="12 13">
        <text>L-glutamine + H2O = L-glutamate + NH4(+)</text>
        <dbReference type="Rhea" id="RHEA:15889"/>
        <dbReference type="ChEBI" id="CHEBI:15377"/>
        <dbReference type="ChEBI" id="CHEBI:28938"/>
        <dbReference type="ChEBI" id="CHEBI:29985"/>
        <dbReference type="ChEBI" id="CHEBI:58359"/>
    </reaction>
</comment>
<dbReference type="GO" id="GO:0006526">
    <property type="term" value="P:L-arginine biosynthetic process"/>
    <property type="evidence" value="ECO:0007669"/>
    <property type="project" value="UniProtKB-UniRule"/>
</dbReference>
<comment type="similarity">
    <text evidence="3 13">Belongs to the CarA family.</text>
</comment>
<gene>
    <name evidence="13" type="primary">carA</name>
    <name evidence="15" type="ORF">ASJ80_06015</name>
</gene>
<dbReference type="AlphaFoldDB" id="A0A2A2H4V0"/>
<comment type="caution">
    <text evidence="15">The sequence shown here is derived from an EMBL/GenBank/DDBJ whole genome shotgun (WGS) entry which is preliminary data.</text>
</comment>
<dbReference type="EMBL" id="LMVM01000023">
    <property type="protein sequence ID" value="PAV04397.1"/>
    <property type="molecule type" value="Genomic_DNA"/>
</dbReference>
<evidence type="ECO:0000313" key="15">
    <source>
        <dbReference type="EMBL" id="PAV04397.1"/>
    </source>
</evidence>
<dbReference type="RefSeq" id="WP_069585633.1">
    <property type="nucleotide sequence ID" value="NZ_LMVM01000023.1"/>
</dbReference>
<evidence type="ECO:0000256" key="4">
    <source>
        <dbReference type="ARBA" id="ARBA00022571"/>
    </source>
</evidence>
<dbReference type="UniPathway" id="UPA00068">
    <property type="reaction ID" value="UER00171"/>
</dbReference>
<dbReference type="GO" id="GO:0006207">
    <property type="term" value="P:'de novo' pyrimidine nucleobase biosynthetic process"/>
    <property type="evidence" value="ECO:0007669"/>
    <property type="project" value="InterPro"/>
</dbReference>
<keyword evidence="4 13" id="KW-0055">Arginine biosynthesis</keyword>
<feature type="active site" description="Nucleophile" evidence="13">
    <location>
        <position position="251"/>
    </location>
</feature>
<dbReference type="InterPro" id="IPR017926">
    <property type="entry name" value="GATASE"/>
</dbReference>
<evidence type="ECO:0000256" key="6">
    <source>
        <dbReference type="ARBA" id="ARBA00022605"/>
    </source>
</evidence>
<accession>A0A2A2H4V0</accession>
<dbReference type="Gene3D" id="3.50.30.20">
    <property type="entry name" value="Carbamoyl-phosphate synthase small subunit, N-terminal domain"/>
    <property type="match status" value="1"/>
</dbReference>
<sequence>MVREAKLALEDGTIFKGESFGFETTKTGEVVFATGMTGYVESLTDPSYKGQILMNTYPLQGNYGISDEWFQSNGIKAEGFIVRDESKHPSHSHSQKSLSEFLSDYKIPGISGVDTRALTIKIREHGTMKGALTTEDISDEELLDIAKHQPDIEEIDLVDQVCVDKPVIYGGDFKRRVAIVDCGIKNNSINALLKRETGVVVLPYKTNYKDVLDHDPDGILISSGPGDPTRVKEAIENVRKLSERLPVFGICLGQQVIGLAFGAKIYKMKFGHRGINQPIMDLRTDKVSITSQNHGFTIDPESIEKTPLKMTQVNLNDGTPEGIEHEELPVSSVQYHPEAGPGPHDTDYTFDRFLKIIKEY</sequence>
<dbReference type="GO" id="GO:0004359">
    <property type="term" value="F:glutaminase activity"/>
    <property type="evidence" value="ECO:0007669"/>
    <property type="project" value="RHEA"/>
</dbReference>
<comment type="subunit">
    <text evidence="13">Composed of two chains; the small (or glutamine) chain promotes the hydrolysis of glutamine to ammonia, which is used by the large (or ammonia) chain to synthesize carbamoyl phosphate. Tetramer of heterodimers (alpha,beta)4.</text>
</comment>
<keyword evidence="9 13" id="KW-0315">Glutamine amidotransferase</keyword>
<keyword evidence="16" id="KW-1185">Reference proteome</keyword>
<evidence type="ECO:0000256" key="7">
    <source>
        <dbReference type="ARBA" id="ARBA00022741"/>
    </source>
</evidence>
<evidence type="ECO:0000256" key="3">
    <source>
        <dbReference type="ARBA" id="ARBA00007800"/>
    </source>
</evidence>
<dbReference type="NCBIfam" id="TIGR01368">
    <property type="entry name" value="CPSaseIIsmall"/>
    <property type="match status" value="1"/>
</dbReference>
<feature type="binding site" evidence="13">
    <location>
        <position position="226"/>
    </location>
    <ligand>
        <name>L-glutamine</name>
        <dbReference type="ChEBI" id="CHEBI:58359"/>
    </ligand>
</feature>
<reference evidence="15 16" key="1">
    <citation type="journal article" date="2017" name="BMC Genomics">
        <title>Genomic analysis of methanogenic archaea reveals a shift towards energy conservation.</title>
        <authorList>
            <person name="Gilmore S.P."/>
            <person name="Henske J.K."/>
            <person name="Sexton J.A."/>
            <person name="Solomon K.V."/>
            <person name="Seppala S."/>
            <person name="Yoo J.I."/>
            <person name="Huyett L.M."/>
            <person name="Pressman A."/>
            <person name="Cogan J.Z."/>
            <person name="Kivenson V."/>
            <person name="Peng X."/>
            <person name="Tan Y."/>
            <person name="Valentine D.L."/>
            <person name="O'Malley M.A."/>
        </authorList>
    </citation>
    <scope>NUCLEOTIDE SEQUENCE [LARGE SCALE GENOMIC DNA]</scope>
    <source>
        <strain evidence="15 16">M.o.H.</strain>
    </source>
</reference>
<feature type="active site" evidence="13">
    <location>
        <position position="338"/>
    </location>
</feature>
<dbReference type="InterPro" id="IPR036480">
    <property type="entry name" value="CarbP_synth_ssu_N_sf"/>
</dbReference>
<dbReference type="InterPro" id="IPR050472">
    <property type="entry name" value="Anth_synth/Amidotransfase"/>
</dbReference>
<feature type="region of interest" description="CPSase" evidence="13">
    <location>
        <begin position="1"/>
        <end position="175"/>
    </location>
</feature>
<dbReference type="GO" id="GO:0006541">
    <property type="term" value="P:glutamine metabolic process"/>
    <property type="evidence" value="ECO:0007669"/>
    <property type="project" value="InterPro"/>
</dbReference>
<evidence type="ECO:0000256" key="9">
    <source>
        <dbReference type="ARBA" id="ARBA00022962"/>
    </source>
</evidence>
<dbReference type="InterPro" id="IPR002474">
    <property type="entry name" value="CarbamoylP_synth_ssu_N"/>
</dbReference>
<evidence type="ECO:0000259" key="14">
    <source>
        <dbReference type="SMART" id="SM01097"/>
    </source>
</evidence>
<dbReference type="HAMAP" id="MF_01209">
    <property type="entry name" value="CPSase_S_chain"/>
    <property type="match status" value="1"/>
</dbReference>
<dbReference type="EC" id="6.3.5.5" evidence="13"/>
<dbReference type="PROSITE" id="PS51273">
    <property type="entry name" value="GATASE_TYPE_1"/>
    <property type="match status" value="1"/>
</dbReference>
<evidence type="ECO:0000256" key="10">
    <source>
        <dbReference type="ARBA" id="ARBA00022975"/>
    </source>
</evidence>
<feature type="domain" description="Carbamoyl-phosphate synthase small subunit N-terminal" evidence="14">
    <location>
        <begin position="3"/>
        <end position="133"/>
    </location>
</feature>
<comment type="catalytic activity">
    <reaction evidence="11 13">
        <text>hydrogencarbonate + L-glutamine + 2 ATP + H2O = carbamoyl phosphate + L-glutamate + 2 ADP + phosphate + 2 H(+)</text>
        <dbReference type="Rhea" id="RHEA:18633"/>
        <dbReference type="ChEBI" id="CHEBI:15377"/>
        <dbReference type="ChEBI" id="CHEBI:15378"/>
        <dbReference type="ChEBI" id="CHEBI:17544"/>
        <dbReference type="ChEBI" id="CHEBI:29985"/>
        <dbReference type="ChEBI" id="CHEBI:30616"/>
        <dbReference type="ChEBI" id="CHEBI:43474"/>
        <dbReference type="ChEBI" id="CHEBI:58228"/>
        <dbReference type="ChEBI" id="CHEBI:58359"/>
        <dbReference type="ChEBI" id="CHEBI:456216"/>
        <dbReference type="EC" id="6.3.5.5"/>
    </reaction>
</comment>
<evidence type="ECO:0000256" key="2">
    <source>
        <dbReference type="ARBA" id="ARBA00005077"/>
    </source>
</evidence>
<dbReference type="Pfam" id="PF00988">
    <property type="entry name" value="CPSase_sm_chain"/>
    <property type="match status" value="1"/>
</dbReference>
<dbReference type="Gene3D" id="3.40.50.880">
    <property type="match status" value="1"/>
</dbReference>
<feature type="binding site" evidence="13">
    <location>
        <position position="295"/>
    </location>
    <ligand>
        <name>L-glutamine</name>
        <dbReference type="ChEBI" id="CHEBI:58359"/>
    </ligand>
</feature>
<keyword evidence="10 13" id="KW-0665">Pyrimidine biosynthesis</keyword>
<dbReference type="PANTHER" id="PTHR43418:SF7">
    <property type="entry name" value="CARBAMOYL-PHOSPHATE SYNTHASE SMALL CHAIN"/>
    <property type="match status" value="1"/>
</dbReference>
<dbReference type="PANTHER" id="PTHR43418">
    <property type="entry name" value="MULTIFUNCTIONAL TRYPTOPHAN BIOSYNTHESIS PROTEIN-RELATED"/>
    <property type="match status" value="1"/>
</dbReference>
<protein>
    <recommendedName>
        <fullName evidence="13">Carbamoyl phosphate synthase small chain</fullName>
        <ecNumber evidence="13">6.3.5.5</ecNumber>
    </recommendedName>
    <alternativeName>
        <fullName evidence="13">Carbamoyl phosphate synthetase glutamine chain</fullName>
    </alternativeName>
</protein>
<dbReference type="PRINTS" id="PR00096">
    <property type="entry name" value="GATASE"/>
</dbReference>
<dbReference type="InterPro" id="IPR035686">
    <property type="entry name" value="CPSase_GATase1"/>
</dbReference>
<dbReference type="PRINTS" id="PR00099">
    <property type="entry name" value="CPSGATASE"/>
</dbReference>
<dbReference type="Proteomes" id="UP000217784">
    <property type="component" value="Unassembled WGS sequence"/>
</dbReference>
<keyword evidence="6 13" id="KW-0028">Amino-acid biosynthesis</keyword>
<dbReference type="FunFam" id="3.50.30.20:FF:000001">
    <property type="entry name" value="Carbamoyl-phosphate synthase small chain"/>
    <property type="match status" value="1"/>
</dbReference>
<evidence type="ECO:0000313" key="16">
    <source>
        <dbReference type="Proteomes" id="UP000217784"/>
    </source>
</evidence>
<dbReference type="CDD" id="cd01744">
    <property type="entry name" value="GATase1_CPSase"/>
    <property type="match status" value="1"/>
</dbReference>
<dbReference type="SUPFAM" id="SSF52021">
    <property type="entry name" value="Carbamoyl phosphate synthetase, small subunit N-terminal domain"/>
    <property type="match status" value="1"/>
</dbReference>